<dbReference type="PANTHER" id="PTHR11439">
    <property type="entry name" value="GAG-POL-RELATED RETROTRANSPOSON"/>
    <property type="match status" value="1"/>
</dbReference>
<dbReference type="InterPro" id="IPR013103">
    <property type="entry name" value="RVT_2"/>
</dbReference>
<keyword evidence="3" id="KW-1185">Reference proteome</keyword>
<dbReference type="InterPro" id="IPR043502">
    <property type="entry name" value="DNA/RNA_pol_sf"/>
</dbReference>
<dbReference type="AlphaFoldDB" id="A0AAV2YUP6"/>
<dbReference type="SUPFAM" id="SSF56672">
    <property type="entry name" value="DNA/RNA polymerases"/>
    <property type="match status" value="1"/>
</dbReference>
<reference evidence="2" key="1">
    <citation type="submission" date="2022-11" db="EMBL/GenBank/DDBJ databases">
        <authorList>
            <person name="Morgan W.R."/>
            <person name="Tartar A."/>
        </authorList>
    </citation>
    <scope>NUCLEOTIDE SEQUENCE</scope>
    <source>
        <strain evidence="2">ARSEF 373</strain>
    </source>
</reference>
<feature type="non-terminal residue" evidence="2">
    <location>
        <position position="1"/>
    </location>
</feature>
<dbReference type="EMBL" id="DAKRPA010000124">
    <property type="protein sequence ID" value="DAZ97845.1"/>
    <property type="molecule type" value="Genomic_DNA"/>
</dbReference>
<reference evidence="2" key="2">
    <citation type="journal article" date="2023" name="Microbiol Resour">
        <title>Decontamination and Annotation of the Draft Genome Sequence of the Oomycete Lagenidium giganteum ARSEF 373.</title>
        <authorList>
            <person name="Morgan W.R."/>
            <person name="Tartar A."/>
        </authorList>
    </citation>
    <scope>NUCLEOTIDE SEQUENCE</scope>
    <source>
        <strain evidence="2">ARSEF 373</strain>
    </source>
</reference>
<dbReference type="Proteomes" id="UP001146120">
    <property type="component" value="Unassembled WGS sequence"/>
</dbReference>
<name>A0AAV2YUP6_9STRA</name>
<comment type="caution">
    <text evidence="2">The sequence shown here is derived from an EMBL/GenBank/DDBJ whole genome shotgun (WGS) entry which is preliminary data.</text>
</comment>
<proteinExistence type="predicted"/>
<accession>A0AAV2YUP6</accession>
<gene>
    <name evidence="2" type="ORF">N0F65_002515</name>
</gene>
<sequence length="568" mass="62654">ATTACAQDISEGSRRRRGCEARWCVHGVGFEGTSGARASPRTLAGTKYVEPENYAEAQRSYHSQQWAEAEAIELRSLKKNRTWEVVVLLAPDDVTLHTKWVYKLKKRGDGVINKWKARLVGCGNEQVAGRNYEMTFSDVVEMLKVRVIIVLGKRWGTPGRHGDVPSAFVKACTEPGLRIVLDKPQGMTISREMMELRKSLYGLKQAGRLWRSLVHKTLIGKGYQQTYTDSCVYVKRDARGVTVVGVYVDDTLVTGTSPARVSEFYEDMASIELKNQGPVSKFLGIRVRDTSDGYDLDQQAAIEELLGIFDMSLANLVKVPSDEDLLPVASDATCPSRQDFPSLMGSLLWLARCTRPDISFAVHRASRRTHAPTHGDWRMAKRILHYLIGTRDFSLLLRCSQNHTNASVRVSAYSDANYAGDAVDRKSVSGGLVLLNDAPISWMCKKQTAVALSTAEAEFAAAVGTLTELIGVQALLQEIGVTVESPSVLFMDNQAAQLQLESETTSGRVKHVDVKLKFARDIVKKRTVTLKHGPTAKMIADVFTKGAPAPRMAELRVMIGLHALEDAA</sequence>
<feature type="domain" description="Reverse transcriptase Ty1/copia-type" evidence="1">
    <location>
        <begin position="80"/>
        <end position="320"/>
    </location>
</feature>
<dbReference type="PANTHER" id="PTHR11439:SF440">
    <property type="entry name" value="INTEGRASE CATALYTIC DOMAIN-CONTAINING PROTEIN"/>
    <property type="match status" value="1"/>
</dbReference>
<evidence type="ECO:0000313" key="2">
    <source>
        <dbReference type="EMBL" id="DAZ97845.1"/>
    </source>
</evidence>
<evidence type="ECO:0000313" key="3">
    <source>
        <dbReference type="Proteomes" id="UP001146120"/>
    </source>
</evidence>
<organism evidence="2 3">
    <name type="scientific">Lagenidium giganteum</name>
    <dbReference type="NCBI Taxonomy" id="4803"/>
    <lineage>
        <taxon>Eukaryota</taxon>
        <taxon>Sar</taxon>
        <taxon>Stramenopiles</taxon>
        <taxon>Oomycota</taxon>
        <taxon>Peronosporomycetes</taxon>
        <taxon>Pythiales</taxon>
        <taxon>Pythiaceae</taxon>
    </lineage>
</organism>
<dbReference type="Pfam" id="PF07727">
    <property type="entry name" value="RVT_2"/>
    <property type="match status" value="1"/>
</dbReference>
<evidence type="ECO:0000259" key="1">
    <source>
        <dbReference type="Pfam" id="PF07727"/>
    </source>
</evidence>
<dbReference type="CDD" id="cd09272">
    <property type="entry name" value="RNase_HI_RT_Ty1"/>
    <property type="match status" value="1"/>
</dbReference>
<protein>
    <recommendedName>
        <fullName evidence="1">Reverse transcriptase Ty1/copia-type domain-containing protein</fullName>
    </recommendedName>
</protein>